<feature type="region of interest" description="Disordered" evidence="1">
    <location>
        <begin position="1"/>
        <end position="167"/>
    </location>
</feature>
<dbReference type="AlphaFoldDB" id="A0A5C3LQ80"/>
<feature type="compositionally biased region" description="Polar residues" evidence="1">
    <location>
        <begin position="55"/>
        <end position="73"/>
    </location>
</feature>
<keyword evidence="3" id="KW-1185">Reference proteome</keyword>
<feature type="compositionally biased region" description="Acidic residues" evidence="1">
    <location>
        <begin position="130"/>
        <end position="142"/>
    </location>
</feature>
<sequence>MSDEQQPTTTLDSTLVTSDKKASHTEQEGQYVGVQDQQLHTAKAKDDVSGKGNEAPTSTDLLDGNNTTLSQRVLTPVVLDNKAQESDPLDGNSGVNVEAGKDMGVHSLEGASGSTPSDNKEGSEGSSSEYETDTASEDEEEPDTNKFRPRGRPSAPVYGGKPKPRPK</sequence>
<feature type="compositionally biased region" description="Basic and acidic residues" evidence="1">
    <location>
        <begin position="18"/>
        <end position="27"/>
    </location>
</feature>
<dbReference type="Proteomes" id="UP000308652">
    <property type="component" value="Unassembled WGS sequence"/>
</dbReference>
<dbReference type="EMBL" id="ML213631">
    <property type="protein sequence ID" value="TFK34468.1"/>
    <property type="molecule type" value="Genomic_DNA"/>
</dbReference>
<name>A0A5C3LQ80_9AGAR</name>
<gene>
    <name evidence="2" type="ORF">BDQ12DRAFT_689654</name>
</gene>
<organism evidence="2 3">
    <name type="scientific">Crucibulum laeve</name>
    <dbReference type="NCBI Taxonomy" id="68775"/>
    <lineage>
        <taxon>Eukaryota</taxon>
        <taxon>Fungi</taxon>
        <taxon>Dikarya</taxon>
        <taxon>Basidiomycota</taxon>
        <taxon>Agaricomycotina</taxon>
        <taxon>Agaricomycetes</taxon>
        <taxon>Agaricomycetidae</taxon>
        <taxon>Agaricales</taxon>
        <taxon>Agaricineae</taxon>
        <taxon>Nidulariaceae</taxon>
        <taxon>Crucibulum</taxon>
    </lineage>
</organism>
<reference evidence="2 3" key="1">
    <citation type="journal article" date="2019" name="Nat. Ecol. Evol.">
        <title>Megaphylogeny resolves global patterns of mushroom evolution.</title>
        <authorList>
            <person name="Varga T."/>
            <person name="Krizsan K."/>
            <person name="Foldi C."/>
            <person name="Dima B."/>
            <person name="Sanchez-Garcia M."/>
            <person name="Sanchez-Ramirez S."/>
            <person name="Szollosi G.J."/>
            <person name="Szarkandi J.G."/>
            <person name="Papp V."/>
            <person name="Albert L."/>
            <person name="Andreopoulos W."/>
            <person name="Angelini C."/>
            <person name="Antonin V."/>
            <person name="Barry K.W."/>
            <person name="Bougher N.L."/>
            <person name="Buchanan P."/>
            <person name="Buyck B."/>
            <person name="Bense V."/>
            <person name="Catcheside P."/>
            <person name="Chovatia M."/>
            <person name="Cooper J."/>
            <person name="Damon W."/>
            <person name="Desjardin D."/>
            <person name="Finy P."/>
            <person name="Geml J."/>
            <person name="Haridas S."/>
            <person name="Hughes K."/>
            <person name="Justo A."/>
            <person name="Karasinski D."/>
            <person name="Kautmanova I."/>
            <person name="Kiss B."/>
            <person name="Kocsube S."/>
            <person name="Kotiranta H."/>
            <person name="LaButti K.M."/>
            <person name="Lechner B.E."/>
            <person name="Liimatainen K."/>
            <person name="Lipzen A."/>
            <person name="Lukacs Z."/>
            <person name="Mihaltcheva S."/>
            <person name="Morgado L.N."/>
            <person name="Niskanen T."/>
            <person name="Noordeloos M.E."/>
            <person name="Ohm R.A."/>
            <person name="Ortiz-Santana B."/>
            <person name="Ovrebo C."/>
            <person name="Racz N."/>
            <person name="Riley R."/>
            <person name="Savchenko A."/>
            <person name="Shiryaev A."/>
            <person name="Soop K."/>
            <person name="Spirin V."/>
            <person name="Szebenyi C."/>
            <person name="Tomsovsky M."/>
            <person name="Tulloss R.E."/>
            <person name="Uehling J."/>
            <person name="Grigoriev I.V."/>
            <person name="Vagvolgyi C."/>
            <person name="Papp T."/>
            <person name="Martin F.M."/>
            <person name="Miettinen O."/>
            <person name="Hibbett D.S."/>
            <person name="Nagy L.G."/>
        </authorList>
    </citation>
    <scope>NUCLEOTIDE SEQUENCE [LARGE SCALE GENOMIC DNA]</scope>
    <source>
        <strain evidence="2 3">CBS 166.37</strain>
    </source>
</reference>
<evidence type="ECO:0000313" key="3">
    <source>
        <dbReference type="Proteomes" id="UP000308652"/>
    </source>
</evidence>
<evidence type="ECO:0000313" key="2">
    <source>
        <dbReference type="EMBL" id="TFK34468.1"/>
    </source>
</evidence>
<evidence type="ECO:0000256" key="1">
    <source>
        <dbReference type="SAM" id="MobiDB-lite"/>
    </source>
</evidence>
<feature type="compositionally biased region" description="Low complexity" evidence="1">
    <location>
        <begin position="8"/>
        <end position="17"/>
    </location>
</feature>
<proteinExistence type="predicted"/>
<protein>
    <submittedName>
        <fullName evidence="2">Uncharacterized protein</fullName>
    </submittedName>
</protein>
<accession>A0A5C3LQ80</accession>